<accession>A0A9P0GUC5</accession>
<comment type="catalytic activity">
    <reaction evidence="13">
        <text>ATP + H2O = ADP + phosphate + H(+)</text>
        <dbReference type="Rhea" id="RHEA:13065"/>
        <dbReference type="ChEBI" id="CHEBI:15377"/>
        <dbReference type="ChEBI" id="CHEBI:15378"/>
        <dbReference type="ChEBI" id="CHEBI:30616"/>
        <dbReference type="ChEBI" id="CHEBI:43474"/>
        <dbReference type="ChEBI" id="CHEBI:456216"/>
        <dbReference type="EC" id="3.6.4.12"/>
    </reaction>
</comment>
<evidence type="ECO:0000256" key="3">
    <source>
        <dbReference type="ARBA" id="ARBA00022723"/>
    </source>
</evidence>
<evidence type="ECO:0000256" key="1">
    <source>
        <dbReference type="ARBA" id="ARBA00004123"/>
    </source>
</evidence>
<keyword evidence="6" id="KW-0863">Zinc-finger</keyword>
<dbReference type="OrthoDB" id="10004641at2759"/>
<dbReference type="EMBL" id="OU896708">
    <property type="protein sequence ID" value="CAH1155283.1"/>
    <property type="molecule type" value="Genomic_DNA"/>
</dbReference>
<evidence type="ECO:0000256" key="4">
    <source>
        <dbReference type="ARBA" id="ARBA00022741"/>
    </source>
</evidence>
<dbReference type="Pfam" id="PF17981">
    <property type="entry name" value="ADD_ATRX"/>
    <property type="match status" value="1"/>
</dbReference>
<dbReference type="InterPro" id="IPR013083">
    <property type="entry name" value="Znf_RING/FYVE/PHD"/>
</dbReference>
<evidence type="ECO:0000256" key="2">
    <source>
        <dbReference type="ARBA" id="ARBA00007025"/>
    </source>
</evidence>
<dbReference type="AlphaFoldDB" id="A0A9P0GUC5"/>
<dbReference type="GO" id="GO:0008270">
    <property type="term" value="F:zinc ion binding"/>
    <property type="evidence" value="ECO:0007669"/>
    <property type="project" value="UniProtKB-KW"/>
</dbReference>
<feature type="region of interest" description="Disordered" evidence="14">
    <location>
        <begin position="268"/>
        <end position="296"/>
    </location>
</feature>
<dbReference type="GO" id="GO:0005721">
    <property type="term" value="C:pericentric heterochromatin"/>
    <property type="evidence" value="ECO:0007669"/>
    <property type="project" value="TreeGrafter"/>
</dbReference>
<dbReference type="GO" id="GO:0031490">
    <property type="term" value="F:chromatin DNA binding"/>
    <property type="evidence" value="ECO:0007669"/>
    <property type="project" value="TreeGrafter"/>
</dbReference>
<keyword evidence="10" id="KW-0238">DNA-binding</keyword>
<evidence type="ECO:0000256" key="12">
    <source>
        <dbReference type="ARBA" id="ARBA00023242"/>
    </source>
</evidence>
<dbReference type="GO" id="GO:0003678">
    <property type="term" value="F:DNA helicase activity"/>
    <property type="evidence" value="ECO:0007669"/>
    <property type="project" value="UniProtKB-EC"/>
</dbReference>
<dbReference type="GO" id="GO:0031297">
    <property type="term" value="P:replication fork processing"/>
    <property type="evidence" value="ECO:0007669"/>
    <property type="project" value="TreeGrafter"/>
</dbReference>
<evidence type="ECO:0000256" key="7">
    <source>
        <dbReference type="ARBA" id="ARBA00022801"/>
    </source>
</evidence>
<evidence type="ECO:0000256" key="6">
    <source>
        <dbReference type="ARBA" id="ARBA00022771"/>
    </source>
</evidence>
<keyword evidence="9" id="KW-0067">ATP-binding</keyword>
<dbReference type="Gene3D" id="3.30.40.10">
    <property type="entry name" value="Zinc/RING finger domain, C3HC4 (zinc finger)"/>
    <property type="match status" value="1"/>
</dbReference>
<evidence type="ECO:0000259" key="15">
    <source>
        <dbReference type="PROSITE" id="PS51533"/>
    </source>
</evidence>
<feature type="domain" description="PHD-type" evidence="15">
    <location>
        <begin position="105"/>
        <end position="243"/>
    </location>
</feature>
<dbReference type="PANTHER" id="PTHR46357">
    <property type="entry name" value="TRANSCRIPTIONAL REGULATOR ATRX"/>
    <property type="match status" value="1"/>
</dbReference>
<keyword evidence="17" id="KW-1185">Reference proteome</keyword>
<dbReference type="InterPro" id="IPR041430">
    <property type="entry name" value="ADD_ATRX"/>
</dbReference>
<keyword evidence="8" id="KW-0862">Zinc</keyword>
<dbReference type="GO" id="GO:0005634">
    <property type="term" value="C:nucleus"/>
    <property type="evidence" value="ECO:0007669"/>
    <property type="project" value="UniProtKB-SubCell"/>
</dbReference>
<evidence type="ECO:0000256" key="9">
    <source>
        <dbReference type="ARBA" id="ARBA00022840"/>
    </source>
</evidence>
<proteinExistence type="inferred from homology"/>
<evidence type="ECO:0000313" key="16">
    <source>
        <dbReference type="EMBL" id="CAH1155283.1"/>
    </source>
</evidence>
<dbReference type="InterPro" id="IPR011011">
    <property type="entry name" value="Znf_FYVE_PHD"/>
</dbReference>
<evidence type="ECO:0000256" key="8">
    <source>
        <dbReference type="ARBA" id="ARBA00022833"/>
    </source>
</evidence>
<gene>
    <name evidence="16" type="ORF">PHAECO_LOCUS6167</name>
</gene>
<dbReference type="SUPFAM" id="SSF57903">
    <property type="entry name" value="FYVE/PHD zinc finger"/>
    <property type="match status" value="1"/>
</dbReference>
<dbReference type="InterPro" id="IPR052131">
    <property type="entry name" value="ATRX_domain-containing"/>
</dbReference>
<comment type="similarity">
    <text evidence="2">Belongs to the SNF2/RAD54 helicase family.</text>
</comment>
<dbReference type="PANTHER" id="PTHR46357:SF1">
    <property type="entry name" value="TRANSCRIPTIONAL REGULATOR ATRX"/>
    <property type="match status" value="1"/>
</dbReference>
<organism evidence="16 17">
    <name type="scientific">Phaedon cochleariae</name>
    <name type="common">Mustard beetle</name>
    <dbReference type="NCBI Taxonomy" id="80249"/>
    <lineage>
        <taxon>Eukaryota</taxon>
        <taxon>Metazoa</taxon>
        <taxon>Ecdysozoa</taxon>
        <taxon>Arthropoda</taxon>
        <taxon>Hexapoda</taxon>
        <taxon>Insecta</taxon>
        <taxon>Pterygota</taxon>
        <taxon>Neoptera</taxon>
        <taxon>Endopterygota</taxon>
        <taxon>Coleoptera</taxon>
        <taxon>Polyphaga</taxon>
        <taxon>Cucujiformia</taxon>
        <taxon>Chrysomeloidea</taxon>
        <taxon>Chrysomelidae</taxon>
        <taxon>Chrysomelinae</taxon>
        <taxon>Chrysomelini</taxon>
        <taxon>Phaedon</taxon>
    </lineage>
</organism>
<evidence type="ECO:0000313" key="17">
    <source>
        <dbReference type="Proteomes" id="UP001153737"/>
    </source>
</evidence>
<name>A0A9P0GUC5_PHACE</name>
<keyword evidence="4" id="KW-0547">Nucleotide-binding</keyword>
<reference evidence="16" key="1">
    <citation type="submission" date="2022-01" db="EMBL/GenBank/DDBJ databases">
        <authorList>
            <person name="King R."/>
        </authorList>
    </citation>
    <scope>NUCLEOTIDE SEQUENCE</scope>
</reference>
<keyword evidence="3" id="KW-0479">Metal-binding</keyword>
<dbReference type="GO" id="GO:0006281">
    <property type="term" value="P:DNA repair"/>
    <property type="evidence" value="ECO:0007669"/>
    <property type="project" value="UniProtKB-KW"/>
</dbReference>
<sequence length="632" mass="70170">MKDYKNIEYRVEYTKEKKENDGGDSLKTGIEDPEDADIDTDLLCPDIIMEVKSDSIATGNELIQECKNEPFSLSSSAYDYNITGARAQFKLNAEEEQLEKAVYKIDPECIKYTKIHCTACNAHLGSALNDLGNIFVHPLLFVLVCKECFDYYSKGSFETDDDGSEEFCRWCGQGGGVLCCNVCPMVFCKMCIRINFGISKYAEIRDNDDWKCFSCDPSQIMAFKVQCHEYARYVQSKMCMADSETADFYMKTDFTQCCSSSVKSIKKRKASSDEDPDYDPDNAMQESEPKMAACKKENGGSTKFLKTRYTNLLPVKNIKIEHDEPISKPAGSKTTFLISEKLKTDVTDTKHRIGLIVKNPDASKSAVQVLGNTPNSAPQACVATDILAQKNELILHKQPTFSMPTNVDISTQNQSNSLDSCKTIIPTNKPIWTFTKIPQKSIIISTSQNPGQQKSFSLLRPSSVPTFTYKNVPDANKNTVDANKNTVDANKNPPTETLPRNIIDKAILDTALANGTFGSSILQLQQKFKDTKMGTAGDCITLYNAFQESVSNMIGALLDVKKEHILASISPGRIQGTKRLAPVNYHNKGSIPVSNFYEKQATTPAFFSIRPDPVVLIPSVSKNIDSNQKSNS</sequence>
<evidence type="ECO:0000256" key="11">
    <source>
        <dbReference type="ARBA" id="ARBA00023204"/>
    </source>
</evidence>
<comment type="subcellular location">
    <subcellularLocation>
        <location evidence="1">Nucleus</location>
    </subcellularLocation>
</comment>
<keyword evidence="5" id="KW-0227">DNA damage</keyword>
<dbReference type="GO" id="GO:0005524">
    <property type="term" value="F:ATP binding"/>
    <property type="evidence" value="ECO:0007669"/>
    <property type="project" value="UniProtKB-KW"/>
</dbReference>
<dbReference type="GO" id="GO:0006338">
    <property type="term" value="P:chromatin remodeling"/>
    <property type="evidence" value="ECO:0007669"/>
    <property type="project" value="TreeGrafter"/>
</dbReference>
<evidence type="ECO:0000256" key="13">
    <source>
        <dbReference type="ARBA" id="ARBA00047995"/>
    </source>
</evidence>
<dbReference type="InterPro" id="IPR025766">
    <property type="entry name" value="ADD"/>
</dbReference>
<dbReference type="PROSITE" id="PS51533">
    <property type="entry name" value="ADD"/>
    <property type="match status" value="1"/>
</dbReference>
<evidence type="ECO:0000256" key="10">
    <source>
        <dbReference type="ARBA" id="ARBA00023125"/>
    </source>
</evidence>
<dbReference type="Proteomes" id="UP001153737">
    <property type="component" value="Chromosome 2"/>
</dbReference>
<evidence type="ECO:0000256" key="14">
    <source>
        <dbReference type="SAM" id="MobiDB-lite"/>
    </source>
</evidence>
<protein>
    <recommendedName>
        <fullName evidence="15">PHD-type domain-containing protein</fullName>
    </recommendedName>
</protein>
<dbReference type="GO" id="GO:0016787">
    <property type="term" value="F:hydrolase activity"/>
    <property type="evidence" value="ECO:0007669"/>
    <property type="project" value="UniProtKB-KW"/>
</dbReference>
<keyword evidence="7" id="KW-0378">Hydrolase</keyword>
<reference evidence="16" key="2">
    <citation type="submission" date="2022-10" db="EMBL/GenBank/DDBJ databases">
        <authorList>
            <consortium name="ENA_rothamsted_submissions"/>
            <consortium name="culmorum"/>
            <person name="King R."/>
        </authorList>
    </citation>
    <scope>NUCLEOTIDE SEQUENCE</scope>
</reference>
<keyword evidence="12" id="KW-0539">Nucleus</keyword>
<keyword evidence="11" id="KW-0234">DNA repair</keyword>
<evidence type="ECO:0000256" key="5">
    <source>
        <dbReference type="ARBA" id="ARBA00022763"/>
    </source>
</evidence>
<dbReference type="GO" id="GO:0010468">
    <property type="term" value="P:regulation of gene expression"/>
    <property type="evidence" value="ECO:0007669"/>
    <property type="project" value="UniProtKB-ARBA"/>
</dbReference>
<dbReference type="CDD" id="cd11726">
    <property type="entry name" value="ADDz_ATRX"/>
    <property type="match status" value="1"/>
</dbReference>